<evidence type="ECO:0000313" key="3">
    <source>
        <dbReference type="Proteomes" id="UP000696280"/>
    </source>
</evidence>
<dbReference type="EMBL" id="CAJVRL010000001">
    <property type="protein sequence ID" value="CAG8948923.1"/>
    <property type="molecule type" value="Genomic_DNA"/>
</dbReference>
<accession>A0A9N9PMQ0</accession>
<dbReference type="Proteomes" id="UP000696280">
    <property type="component" value="Unassembled WGS sequence"/>
</dbReference>
<keyword evidence="3" id="KW-1185">Reference proteome</keyword>
<protein>
    <submittedName>
        <fullName evidence="2">Uncharacterized protein</fullName>
    </submittedName>
</protein>
<dbReference type="AlphaFoldDB" id="A0A9N9PMQ0"/>
<comment type="caution">
    <text evidence="2">The sequence shown here is derived from an EMBL/GenBank/DDBJ whole genome shotgun (WGS) entry which is preliminary data.</text>
</comment>
<name>A0A9N9PMQ0_9HELO</name>
<dbReference type="OrthoDB" id="10481197at2759"/>
<organism evidence="2 3">
    <name type="scientific">Hymenoscyphus fraxineus</name>
    <dbReference type="NCBI Taxonomy" id="746836"/>
    <lineage>
        <taxon>Eukaryota</taxon>
        <taxon>Fungi</taxon>
        <taxon>Dikarya</taxon>
        <taxon>Ascomycota</taxon>
        <taxon>Pezizomycotina</taxon>
        <taxon>Leotiomycetes</taxon>
        <taxon>Helotiales</taxon>
        <taxon>Helotiaceae</taxon>
        <taxon>Hymenoscyphus</taxon>
    </lineage>
</organism>
<feature type="region of interest" description="Disordered" evidence="1">
    <location>
        <begin position="1"/>
        <end position="22"/>
    </location>
</feature>
<proteinExistence type="predicted"/>
<gene>
    <name evidence="2" type="ORF">HYFRA_00002050</name>
</gene>
<evidence type="ECO:0000256" key="1">
    <source>
        <dbReference type="SAM" id="MobiDB-lite"/>
    </source>
</evidence>
<reference evidence="2" key="1">
    <citation type="submission" date="2021-07" db="EMBL/GenBank/DDBJ databases">
        <authorList>
            <person name="Durling M."/>
        </authorList>
    </citation>
    <scope>NUCLEOTIDE SEQUENCE</scope>
</reference>
<evidence type="ECO:0000313" key="2">
    <source>
        <dbReference type="EMBL" id="CAG8948923.1"/>
    </source>
</evidence>
<sequence length="64" mass="7165">MSLGATRRPPQEKAQQESLPKNAAVDEMMWFQPVSSALALWGRRRGHCSGDEIEVEAIALVERE</sequence>